<dbReference type="VEuPathDB" id="FungiDB:MCYG_05681"/>
<dbReference type="GeneID" id="9227223"/>
<dbReference type="EMBL" id="DS995705">
    <property type="protein sequence ID" value="EEQ32862.1"/>
    <property type="molecule type" value="Genomic_DNA"/>
</dbReference>
<evidence type="ECO:0008006" key="3">
    <source>
        <dbReference type="Google" id="ProtNLM"/>
    </source>
</evidence>
<dbReference type="SUPFAM" id="SSF56112">
    <property type="entry name" value="Protein kinase-like (PK-like)"/>
    <property type="match status" value="1"/>
</dbReference>
<dbReference type="HOGENOM" id="CLU_844596_0_0_1"/>
<dbReference type="RefSeq" id="XP_002845812.1">
    <property type="nucleotide sequence ID" value="XM_002845766.1"/>
</dbReference>
<gene>
    <name evidence="1" type="ORF">MCYG_05681</name>
</gene>
<dbReference type="OrthoDB" id="10003767at2759"/>
<dbReference type="STRING" id="554155.C5FSK9"/>
<dbReference type="InterPro" id="IPR011009">
    <property type="entry name" value="Kinase-like_dom_sf"/>
</dbReference>
<name>C5FSK9_ARTOC</name>
<accession>C5FSK9</accession>
<dbReference type="AlphaFoldDB" id="C5FSK9"/>
<dbReference type="Proteomes" id="UP000002035">
    <property type="component" value="Unassembled WGS sequence"/>
</dbReference>
<evidence type="ECO:0000313" key="1">
    <source>
        <dbReference type="EMBL" id="EEQ32862.1"/>
    </source>
</evidence>
<dbReference type="eggNOG" id="ENOG502S3GD">
    <property type="taxonomic scope" value="Eukaryota"/>
</dbReference>
<keyword evidence="2" id="KW-1185">Reference proteome</keyword>
<organism evidence="1 2">
    <name type="scientific">Arthroderma otae (strain ATCC MYA-4605 / CBS 113480)</name>
    <name type="common">Microsporum canis</name>
    <dbReference type="NCBI Taxonomy" id="554155"/>
    <lineage>
        <taxon>Eukaryota</taxon>
        <taxon>Fungi</taxon>
        <taxon>Dikarya</taxon>
        <taxon>Ascomycota</taxon>
        <taxon>Pezizomycotina</taxon>
        <taxon>Eurotiomycetes</taxon>
        <taxon>Eurotiomycetidae</taxon>
        <taxon>Onygenales</taxon>
        <taxon>Arthrodermataceae</taxon>
        <taxon>Microsporum</taxon>
    </lineage>
</organism>
<reference evidence="2" key="1">
    <citation type="journal article" date="2012" name="MBio">
        <title>Comparative genome analysis of Trichophyton rubrum and related dermatophytes reveals candidate genes involved in infection.</title>
        <authorList>
            <person name="Martinez D.A."/>
            <person name="Oliver B.G."/>
            <person name="Graeser Y."/>
            <person name="Goldberg J.M."/>
            <person name="Li W."/>
            <person name="Martinez-Rossi N.M."/>
            <person name="Monod M."/>
            <person name="Shelest E."/>
            <person name="Barton R.C."/>
            <person name="Birch E."/>
            <person name="Brakhage A.A."/>
            <person name="Chen Z."/>
            <person name="Gurr S.J."/>
            <person name="Heiman D."/>
            <person name="Heitman J."/>
            <person name="Kosti I."/>
            <person name="Rossi A."/>
            <person name="Saif S."/>
            <person name="Samalova M."/>
            <person name="Saunders C.W."/>
            <person name="Shea T."/>
            <person name="Summerbell R.C."/>
            <person name="Xu J."/>
            <person name="Young S."/>
            <person name="Zeng Q."/>
            <person name="Birren B.W."/>
            <person name="Cuomo C.A."/>
            <person name="White T.C."/>
        </authorList>
    </citation>
    <scope>NUCLEOTIDE SEQUENCE [LARGE SCALE GENOMIC DNA]</scope>
    <source>
        <strain evidence="2">ATCC MYA-4605 / CBS 113480</strain>
    </source>
</reference>
<evidence type="ECO:0000313" key="2">
    <source>
        <dbReference type="Proteomes" id="UP000002035"/>
    </source>
</evidence>
<proteinExistence type="predicted"/>
<sequence length="329" mass="37492">MRKKRGKRVGDVGKAPSRRFFSFGGDTSVPRHKFLPKPPYSFIIVNVSHGIDNGICPVKTIPCEYFFIIAPKLYQARAASLQKDADLQWIQFVLTHPDLNIQNVLVSEDGSAQGLIDWGGVAAVPRLVGRDWDPAIYVWNKEMEEGIERDTLGEDSPETLCLQRYLSLQRHSLFLCTSTAQESSVTLKSLFVENLLIVAENSLCRYEIITKFVEKIVELARVKSPDHISNKYGDLKLFEITDILEDGDMELEMLEFLRIGFNSLLDQSSVRIIFPPENSIVFVDLILYILYQHHPIISHQMIYCEWCVGRVGNYSLYLYKGCIHIALST</sequence>
<protein>
    <recommendedName>
        <fullName evidence="3">Aminoglycoside phosphotransferase domain-containing protein</fullName>
    </recommendedName>
</protein>